<dbReference type="STRING" id="1081105.A0A167KQ68"/>
<dbReference type="PANTHER" id="PTHR28083:SF1">
    <property type="entry name" value="GOOD FOR FULL DBP5 ACTIVITY PROTEIN 2"/>
    <property type="match status" value="1"/>
</dbReference>
<proteinExistence type="predicted"/>
<organism evidence="2 3">
    <name type="scientific">Metarhizium rileyi (strain RCEF 4871)</name>
    <name type="common">Nomuraea rileyi</name>
    <dbReference type="NCBI Taxonomy" id="1649241"/>
    <lineage>
        <taxon>Eukaryota</taxon>
        <taxon>Fungi</taxon>
        <taxon>Dikarya</taxon>
        <taxon>Ascomycota</taxon>
        <taxon>Pezizomycotina</taxon>
        <taxon>Sordariomycetes</taxon>
        <taxon>Hypocreomycetidae</taxon>
        <taxon>Hypocreales</taxon>
        <taxon>Clavicipitaceae</taxon>
        <taxon>Metarhizium</taxon>
    </lineage>
</organism>
<dbReference type="Pfam" id="PF21762">
    <property type="entry name" value="DEDDh_C"/>
    <property type="match status" value="1"/>
</dbReference>
<evidence type="ECO:0000313" key="3">
    <source>
        <dbReference type="Proteomes" id="UP000243498"/>
    </source>
</evidence>
<name>A0A167KQ68_METRR</name>
<gene>
    <name evidence="2" type="ORF">NOR_00626</name>
</gene>
<reference evidence="2 3" key="1">
    <citation type="journal article" date="2016" name="Genome Biol. Evol.">
        <title>Divergent and convergent evolution of fungal pathogenicity.</title>
        <authorList>
            <person name="Shang Y."/>
            <person name="Xiao G."/>
            <person name="Zheng P."/>
            <person name="Cen K."/>
            <person name="Zhan S."/>
            <person name="Wang C."/>
        </authorList>
    </citation>
    <scope>NUCLEOTIDE SEQUENCE [LARGE SCALE GENOMIC DNA]</scope>
    <source>
        <strain evidence="2 3">RCEF 4871</strain>
    </source>
</reference>
<dbReference type="InterPro" id="IPR040151">
    <property type="entry name" value="Gfd2/YDR514C-like"/>
</dbReference>
<feature type="domain" description="Gfd2/YDR514C-like C-terminal" evidence="1">
    <location>
        <begin position="40"/>
        <end position="246"/>
    </location>
</feature>
<dbReference type="InterPro" id="IPR012337">
    <property type="entry name" value="RNaseH-like_sf"/>
</dbReference>
<evidence type="ECO:0000259" key="1">
    <source>
        <dbReference type="Pfam" id="PF21762"/>
    </source>
</evidence>
<dbReference type="PANTHER" id="PTHR28083">
    <property type="entry name" value="GOOD FOR FULL DBP5 ACTIVITY PROTEIN 2"/>
    <property type="match status" value="1"/>
</dbReference>
<protein>
    <submittedName>
        <fullName evidence="2">Ribonuclease H-like protein</fullName>
    </submittedName>
</protein>
<dbReference type="AlphaFoldDB" id="A0A167KQ68"/>
<evidence type="ECO:0000313" key="2">
    <source>
        <dbReference type="EMBL" id="OAA52033.1"/>
    </source>
</evidence>
<dbReference type="InterPro" id="IPR036397">
    <property type="entry name" value="RNaseH_sf"/>
</dbReference>
<sequence>MASSPISQCKPKSGRHGGLGDLERLFRVSDQNTFPHPDIVFISIDLEVSREERARTMVKTDHIPHIKELGFAWMDSRQIFSAAPLQSRNKEAKTSSVSTRQFSTSSASKDFEDCDVTNFQECIFAETFRVAPEDIPATVIRCLQFRDELSVEPNALRNVAIVGHSPGCDIKLIQRLGVDICSTCPVIAVLDTYLLSRYILGNTSTKPSPTKFSLGAILQEMQCPHNYWELHNAGNDATYTLHVLVSLVLRWAERKEPTADTLFNVDCLKAFLNFELHESPRWEPVRCALGAHWSKDENAEQD</sequence>
<comment type="caution">
    <text evidence="2">The sequence shown here is derived from an EMBL/GenBank/DDBJ whole genome shotgun (WGS) entry which is preliminary data.</text>
</comment>
<accession>A0A167KQ68</accession>
<dbReference type="GO" id="GO:0003676">
    <property type="term" value="F:nucleic acid binding"/>
    <property type="evidence" value="ECO:0007669"/>
    <property type="project" value="InterPro"/>
</dbReference>
<dbReference type="OrthoDB" id="5953249at2759"/>
<dbReference type="Proteomes" id="UP000243498">
    <property type="component" value="Unassembled WGS sequence"/>
</dbReference>
<dbReference type="InterPro" id="IPR048519">
    <property type="entry name" value="Gfd2/YDR514C-like_C"/>
</dbReference>
<keyword evidence="3" id="KW-1185">Reference proteome</keyword>
<dbReference type="Gene3D" id="3.30.420.10">
    <property type="entry name" value="Ribonuclease H-like superfamily/Ribonuclease H"/>
    <property type="match status" value="1"/>
</dbReference>
<dbReference type="OMA" id="FRECAFA"/>
<dbReference type="SUPFAM" id="SSF53098">
    <property type="entry name" value="Ribonuclease H-like"/>
    <property type="match status" value="1"/>
</dbReference>
<dbReference type="EMBL" id="AZHC01000001">
    <property type="protein sequence ID" value="OAA52033.1"/>
    <property type="molecule type" value="Genomic_DNA"/>
</dbReference>